<dbReference type="Gramene" id="AET1Gv20489500.1">
    <property type="protein sequence ID" value="AET1Gv20489500.1"/>
    <property type="gene ID" value="AET1Gv20489500"/>
</dbReference>
<feature type="compositionally biased region" description="Basic and acidic residues" evidence="1">
    <location>
        <begin position="33"/>
        <end position="53"/>
    </location>
</feature>
<proteinExistence type="predicted"/>
<accession>A0A452YPC3</accession>
<evidence type="ECO:0000313" key="2">
    <source>
        <dbReference type="EnsemblPlants" id="AET1Gv20489500.1"/>
    </source>
</evidence>
<dbReference type="EnsemblPlants" id="AET1Gv20489500.1">
    <property type="protein sequence ID" value="AET1Gv20489500.1"/>
    <property type="gene ID" value="AET1Gv20489500"/>
</dbReference>
<evidence type="ECO:0000313" key="3">
    <source>
        <dbReference type="Proteomes" id="UP000015105"/>
    </source>
</evidence>
<reference evidence="3" key="1">
    <citation type="journal article" date="2014" name="Science">
        <title>Ancient hybridizations among the ancestral genomes of bread wheat.</title>
        <authorList>
            <consortium name="International Wheat Genome Sequencing Consortium,"/>
            <person name="Marcussen T."/>
            <person name="Sandve S.R."/>
            <person name="Heier L."/>
            <person name="Spannagl M."/>
            <person name="Pfeifer M."/>
            <person name="Jakobsen K.S."/>
            <person name="Wulff B.B."/>
            <person name="Steuernagel B."/>
            <person name="Mayer K.F."/>
            <person name="Olsen O.A."/>
        </authorList>
    </citation>
    <scope>NUCLEOTIDE SEQUENCE [LARGE SCALE GENOMIC DNA]</scope>
    <source>
        <strain evidence="3">cv. AL8/78</strain>
    </source>
</reference>
<name>A0A452YPC3_AEGTS</name>
<reference evidence="3" key="2">
    <citation type="journal article" date="2017" name="Nat. Plants">
        <title>The Aegilops tauschii genome reveals multiple impacts of transposons.</title>
        <authorList>
            <person name="Zhao G."/>
            <person name="Zou C."/>
            <person name="Li K."/>
            <person name="Wang K."/>
            <person name="Li T."/>
            <person name="Gao L."/>
            <person name="Zhang X."/>
            <person name="Wang H."/>
            <person name="Yang Z."/>
            <person name="Liu X."/>
            <person name="Jiang W."/>
            <person name="Mao L."/>
            <person name="Kong X."/>
            <person name="Jiao Y."/>
            <person name="Jia J."/>
        </authorList>
    </citation>
    <scope>NUCLEOTIDE SEQUENCE [LARGE SCALE GENOMIC DNA]</scope>
    <source>
        <strain evidence="3">cv. AL8/78</strain>
    </source>
</reference>
<organism evidence="2 3">
    <name type="scientific">Aegilops tauschii subsp. strangulata</name>
    <name type="common">Goatgrass</name>
    <dbReference type="NCBI Taxonomy" id="200361"/>
    <lineage>
        <taxon>Eukaryota</taxon>
        <taxon>Viridiplantae</taxon>
        <taxon>Streptophyta</taxon>
        <taxon>Embryophyta</taxon>
        <taxon>Tracheophyta</taxon>
        <taxon>Spermatophyta</taxon>
        <taxon>Magnoliopsida</taxon>
        <taxon>Liliopsida</taxon>
        <taxon>Poales</taxon>
        <taxon>Poaceae</taxon>
        <taxon>BOP clade</taxon>
        <taxon>Pooideae</taxon>
        <taxon>Triticodae</taxon>
        <taxon>Triticeae</taxon>
        <taxon>Triticinae</taxon>
        <taxon>Aegilops</taxon>
    </lineage>
</organism>
<reference evidence="2" key="4">
    <citation type="submission" date="2019-03" db="UniProtKB">
        <authorList>
            <consortium name="EnsemblPlants"/>
        </authorList>
    </citation>
    <scope>IDENTIFICATION</scope>
</reference>
<protein>
    <submittedName>
        <fullName evidence="2">Uncharacterized protein</fullName>
    </submittedName>
</protein>
<evidence type="ECO:0000256" key="1">
    <source>
        <dbReference type="SAM" id="MobiDB-lite"/>
    </source>
</evidence>
<dbReference type="AlphaFoldDB" id="A0A452YPC3"/>
<feature type="region of interest" description="Disordered" evidence="1">
    <location>
        <begin position="33"/>
        <end position="85"/>
    </location>
</feature>
<sequence>FGLVLMILCSEGQPARCGQGRPVELRRGAYLVDHRAASSRNRRGDSGRRESRRPSGHGAPPPDSWGRNGSSVPQEEKEKRRMRPTLLRTVFSLV</sequence>
<reference evidence="2" key="3">
    <citation type="journal article" date="2017" name="Nature">
        <title>Genome sequence of the progenitor of the wheat D genome Aegilops tauschii.</title>
        <authorList>
            <person name="Luo M.C."/>
            <person name="Gu Y.Q."/>
            <person name="Puiu D."/>
            <person name="Wang H."/>
            <person name="Twardziok S.O."/>
            <person name="Deal K.R."/>
            <person name="Huo N."/>
            <person name="Zhu T."/>
            <person name="Wang L."/>
            <person name="Wang Y."/>
            <person name="McGuire P.E."/>
            <person name="Liu S."/>
            <person name="Long H."/>
            <person name="Ramasamy R.K."/>
            <person name="Rodriguez J.C."/>
            <person name="Van S.L."/>
            <person name="Yuan L."/>
            <person name="Wang Z."/>
            <person name="Xia Z."/>
            <person name="Xiao L."/>
            <person name="Anderson O.D."/>
            <person name="Ouyang S."/>
            <person name="Liang Y."/>
            <person name="Zimin A.V."/>
            <person name="Pertea G."/>
            <person name="Qi P."/>
            <person name="Bennetzen J.L."/>
            <person name="Dai X."/>
            <person name="Dawson M.W."/>
            <person name="Muller H.G."/>
            <person name="Kugler K."/>
            <person name="Rivarola-Duarte L."/>
            <person name="Spannagl M."/>
            <person name="Mayer K.F.X."/>
            <person name="Lu F.H."/>
            <person name="Bevan M.W."/>
            <person name="Leroy P."/>
            <person name="Li P."/>
            <person name="You F.M."/>
            <person name="Sun Q."/>
            <person name="Liu Z."/>
            <person name="Lyons E."/>
            <person name="Wicker T."/>
            <person name="Salzberg S.L."/>
            <person name="Devos K.M."/>
            <person name="Dvorak J."/>
        </authorList>
    </citation>
    <scope>NUCLEOTIDE SEQUENCE [LARGE SCALE GENOMIC DNA]</scope>
    <source>
        <strain evidence="2">cv. AL8/78</strain>
    </source>
</reference>
<reference evidence="2" key="5">
    <citation type="journal article" date="2021" name="G3 (Bethesda)">
        <title>Aegilops tauschii genome assembly Aet v5.0 features greater sequence contiguity and improved annotation.</title>
        <authorList>
            <person name="Wang L."/>
            <person name="Zhu T."/>
            <person name="Rodriguez J.C."/>
            <person name="Deal K.R."/>
            <person name="Dubcovsky J."/>
            <person name="McGuire P.E."/>
            <person name="Lux T."/>
            <person name="Spannagl M."/>
            <person name="Mayer K.F.X."/>
            <person name="Baldrich P."/>
            <person name="Meyers B.C."/>
            <person name="Huo N."/>
            <person name="Gu Y.Q."/>
            <person name="Zhou H."/>
            <person name="Devos K.M."/>
            <person name="Bennetzen J.L."/>
            <person name="Unver T."/>
            <person name="Budak H."/>
            <person name="Gulick P.J."/>
            <person name="Galiba G."/>
            <person name="Kalapos B."/>
            <person name="Nelson D.R."/>
            <person name="Li P."/>
            <person name="You F.M."/>
            <person name="Luo M.C."/>
            <person name="Dvorak J."/>
        </authorList>
    </citation>
    <scope>NUCLEOTIDE SEQUENCE [LARGE SCALE GENOMIC DNA]</scope>
    <source>
        <strain evidence="2">cv. AL8/78</strain>
    </source>
</reference>
<keyword evidence="3" id="KW-1185">Reference proteome</keyword>
<dbReference type="Proteomes" id="UP000015105">
    <property type="component" value="Chromosome 1D"/>
</dbReference>